<evidence type="ECO:0000259" key="7">
    <source>
        <dbReference type="PROSITE" id="PS50110"/>
    </source>
</evidence>
<dbReference type="Gene3D" id="3.40.50.2300">
    <property type="match status" value="1"/>
</dbReference>
<keyword evidence="3" id="KW-0805">Transcription regulation</keyword>
<proteinExistence type="predicted"/>
<dbReference type="PROSITE" id="PS50110">
    <property type="entry name" value="RESPONSE_REGULATORY"/>
    <property type="match status" value="1"/>
</dbReference>
<name>A0A918NRG3_9ACTN</name>
<dbReference type="AlphaFoldDB" id="A0A918NRG3"/>
<dbReference type="EMBL" id="BMVU01000027">
    <property type="protein sequence ID" value="GGX90015.1"/>
    <property type="molecule type" value="Genomic_DNA"/>
</dbReference>
<evidence type="ECO:0000313" key="8">
    <source>
        <dbReference type="EMBL" id="GGX90015.1"/>
    </source>
</evidence>
<evidence type="ECO:0000256" key="6">
    <source>
        <dbReference type="PROSITE-ProRule" id="PRU00169"/>
    </source>
</evidence>
<evidence type="ECO:0000256" key="4">
    <source>
        <dbReference type="ARBA" id="ARBA00023125"/>
    </source>
</evidence>
<keyword evidence="5" id="KW-0804">Transcription</keyword>
<dbReference type="GO" id="GO:0000976">
    <property type="term" value="F:transcription cis-regulatory region binding"/>
    <property type="evidence" value="ECO:0007669"/>
    <property type="project" value="TreeGrafter"/>
</dbReference>
<evidence type="ECO:0000256" key="2">
    <source>
        <dbReference type="ARBA" id="ARBA00023012"/>
    </source>
</evidence>
<dbReference type="SUPFAM" id="SSF52172">
    <property type="entry name" value="CheY-like"/>
    <property type="match status" value="1"/>
</dbReference>
<evidence type="ECO:0000256" key="1">
    <source>
        <dbReference type="ARBA" id="ARBA00022553"/>
    </source>
</evidence>
<dbReference type="GO" id="GO:0000156">
    <property type="term" value="F:phosphorelay response regulator activity"/>
    <property type="evidence" value="ECO:0007669"/>
    <property type="project" value="TreeGrafter"/>
</dbReference>
<gene>
    <name evidence="8" type="ORF">GCM10010358_50030</name>
</gene>
<dbReference type="InterPro" id="IPR001789">
    <property type="entry name" value="Sig_transdc_resp-reg_receiver"/>
</dbReference>
<dbReference type="PANTHER" id="PTHR48111:SF21">
    <property type="entry name" value="DNA-BINDING DUAL MASTER TRANSCRIPTIONAL REGULATOR RPAA"/>
    <property type="match status" value="1"/>
</dbReference>
<feature type="domain" description="Response regulatory" evidence="7">
    <location>
        <begin position="3"/>
        <end position="120"/>
    </location>
</feature>
<dbReference type="InterPro" id="IPR011006">
    <property type="entry name" value="CheY-like_superfamily"/>
</dbReference>
<dbReference type="PANTHER" id="PTHR48111">
    <property type="entry name" value="REGULATOR OF RPOS"/>
    <property type="match status" value="1"/>
</dbReference>
<evidence type="ECO:0000256" key="3">
    <source>
        <dbReference type="ARBA" id="ARBA00023015"/>
    </source>
</evidence>
<reference evidence="8" key="1">
    <citation type="journal article" date="2014" name="Int. J. Syst. Evol. Microbiol.">
        <title>Complete genome sequence of Corynebacterium casei LMG S-19264T (=DSM 44701T), isolated from a smear-ripened cheese.</title>
        <authorList>
            <consortium name="US DOE Joint Genome Institute (JGI-PGF)"/>
            <person name="Walter F."/>
            <person name="Albersmeier A."/>
            <person name="Kalinowski J."/>
            <person name="Ruckert C."/>
        </authorList>
    </citation>
    <scope>NUCLEOTIDE SEQUENCE</scope>
    <source>
        <strain evidence="8">JCM 4790</strain>
    </source>
</reference>
<keyword evidence="2" id="KW-0902">Two-component regulatory system</keyword>
<dbReference type="InterPro" id="IPR039420">
    <property type="entry name" value="WalR-like"/>
</dbReference>
<dbReference type="GO" id="GO:0006355">
    <property type="term" value="P:regulation of DNA-templated transcription"/>
    <property type="evidence" value="ECO:0007669"/>
    <property type="project" value="TreeGrafter"/>
</dbReference>
<sequence length="128" mass="13753">MATILAADDDADVRHVVAFRPAHAGHTAVEAEDGQRTWETARTRDDLALAVLDVRMPGLTGVEVRGRLRRDPATARLPVILLTAQGGEDDVEAGFGAGADDYVAKPFSPREVGSRMRAVLARTERHGV</sequence>
<evidence type="ECO:0000313" key="9">
    <source>
        <dbReference type="Proteomes" id="UP000619244"/>
    </source>
</evidence>
<comment type="caution">
    <text evidence="8">The sequence shown here is derived from an EMBL/GenBank/DDBJ whole genome shotgun (WGS) entry which is preliminary data.</text>
</comment>
<feature type="modified residue" description="4-aspartylphosphate" evidence="6">
    <location>
        <position position="53"/>
    </location>
</feature>
<protein>
    <recommendedName>
        <fullName evidence="7">Response regulatory domain-containing protein</fullName>
    </recommendedName>
</protein>
<dbReference type="GO" id="GO:0032993">
    <property type="term" value="C:protein-DNA complex"/>
    <property type="evidence" value="ECO:0007669"/>
    <property type="project" value="TreeGrafter"/>
</dbReference>
<dbReference type="Pfam" id="PF00072">
    <property type="entry name" value="Response_reg"/>
    <property type="match status" value="1"/>
</dbReference>
<dbReference type="GO" id="GO:0005829">
    <property type="term" value="C:cytosol"/>
    <property type="evidence" value="ECO:0007669"/>
    <property type="project" value="TreeGrafter"/>
</dbReference>
<keyword evidence="1 6" id="KW-0597">Phosphoprotein</keyword>
<dbReference type="SMART" id="SM00448">
    <property type="entry name" value="REC"/>
    <property type="match status" value="1"/>
</dbReference>
<accession>A0A918NRG3</accession>
<evidence type="ECO:0000256" key="5">
    <source>
        <dbReference type="ARBA" id="ARBA00023163"/>
    </source>
</evidence>
<keyword evidence="9" id="KW-1185">Reference proteome</keyword>
<organism evidence="8 9">
    <name type="scientific">Streptomyces minutiscleroticus</name>
    <dbReference type="NCBI Taxonomy" id="68238"/>
    <lineage>
        <taxon>Bacteria</taxon>
        <taxon>Bacillati</taxon>
        <taxon>Actinomycetota</taxon>
        <taxon>Actinomycetes</taxon>
        <taxon>Kitasatosporales</taxon>
        <taxon>Streptomycetaceae</taxon>
        <taxon>Streptomyces</taxon>
    </lineage>
</organism>
<reference evidence="8" key="2">
    <citation type="submission" date="2020-09" db="EMBL/GenBank/DDBJ databases">
        <authorList>
            <person name="Sun Q."/>
            <person name="Ohkuma M."/>
        </authorList>
    </citation>
    <scope>NUCLEOTIDE SEQUENCE</scope>
    <source>
        <strain evidence="8">JCM 4790</strain>
    </source>
</reference>
<dbReference type="RefSeq" id="WP_190192547.1">
    <property type="nucleotide sequence ID" value="NZ_BMVU01000027.1"/>
</dbReference>
<dbReference type="Proteomes" id="UP000619244">
    <property type="component" value="Unassembled WGS sequence"/>
</dbReference>
<keyword evidence="4" id="KW-0238">DNA-binding</keyword>